<name>C8NFD5_9LACT</name>
<evidence type="ECO:0000259" key="1">
    <source>
        <dbReference type="Pfam" id="PF07615"/>
    </source>
</evidence>
<keyword evidence="3" id="KW-1185">Reference proteome</keyword>
<dbReference type="SUPFAM" id="SSF89957">
    <property type="entry name" value="MTH1187/YkoF-like"/>
    <property type="match status" value="1"/>
</dbReference>
<gene>
    <name evidence="2" type="ORF">HMPREF0444_0630</name>
</gene>
<feature type="domain" description="Thiamin/hydroxymethyl pyrimidine-binding YkoF putative" evidence="1">
    <location>
        <begin position="21"/>
        <end position="100"/>
    </location>
</feature>
<accession>C8NFD5</accession>
<dbReference type="STRING" id="638301.HMPREF0444_0630"/>
<protein>
    <recommendedName>
        <fullName evidence="1">Thiamin/hydroxymethyl pyrimidine-binding YkoF putative domain-containing protein</fullName>
    </recommendedName>
</protein>
<dbReference type="Pfam" id="PF07615">
    <property type="entry name" value="Ykof"/>
    <property type="match status" value="2"/>
</dbReference>
<dbReference type="InterPro" id="IPR029756">
    <property type="entry name" value="MTH1187/YkoF-like"/>
</dbReference>
<reference evidence="2 3" key="1">
    <citation type="submission" date="2009-08" db="EMBL/GenBank/DDBJ databases">
        <authorList>
            <person name="Muzny D."/>
            <person name="Qin X."/>
            <person name="Deng J."/>
            <person name="Jiang H."/>
            <person name="Liu Y."/>
            <person name="Qu J."/>
            <person name="Song X.-Z."/>
            <person name="Zhang L."/>
            <person name="Thornton R."/>
            <person name="Coyle M."/>
            <person name="Francisco L."/>
            <person name="Jackson L."/>
            <person name="Javaid M."/>
            <person name="Korchina V."/>
            <person name="Kovar C."/>
            <person name="Mata R."/>
            <person name="Mathew T."/>
            <person name="Ngo R."/>
            <person name="Nguyen L."/>
            <person name="Nguyen N."/>
            <person name="Okwuonu G."/>
            <person name="Ongeri F."/>
            <person name="Pham C."/>
            <person name="Simmons D."/>
            <person name="Wilczek-Boney K."/>
            <person name="Hale W."/>
            <person name="Jakkamsetti A."/>
            <person name="Pham P."/>
            <person name="Ruth R."/>
            <person name="San Lucas F."/>
            <person name="Warren J."/>
            <person name="Zhang J."/>
            <person name="Zhao Z."/>
            <person name="Zhou C."/>
            <person name="Zhu D."/>
            <person name="Lee S."/>
            <person name="Bess C."/>
            <person name="Blankenburg K."/>
            <person name="Forbes L."/>
            <person name="Fu Q."/>
            <person name="Gubbala S."/>
            <person name="Hirani K."/>
            <person name="Jayaseelan J.C."/>
            <person name="Lara F."/>
            <person name="Munidasa M."/>
            <person name="Palculict T."/>
            <person name="Patil S."/>
            <person name="Pu L.-L."/>
            <person name="Saada N."/>
            <person name="Tang L."/>
            <person name="Weissenberger G."/>
            <person name="Zhu Y."/>
            <person name="Hemphill L."/>
            <person name="Shang Y."/>
            <person name="Youmans B."/>
            <person name="Ayvaz T."/>
            <person name="Ross M."/>
            <person name="Santibanez J."/>
            <person name="Aqrawi P."/>
            <person name="Gross S."/>
            <person name="Joshi V."/>
            <person name="Fowler G."/>
            <person name="Nazareth L."/>
            <person name="Reid J."/>
            <person name="Worley K."/>
            <person name="Petrosino J."/>
            <person name="Highlander S."/>
            <person name="Gibbs R."/>
        </authorList>
    </citation>
    <scope>NUCLEOTIDE SEQUENCE [LARGE SCALE GENOMIC DNA]</scope>
    <source>
        <strain evidence="2 3">ATCC 49175</strain>
    </source>
</reference>
<comment type="caution">
    <text evidence="2">The sequence shown here is derived from an EMBL/GenBank/DDBJ whole genome shotgun (WGS) entry which is preliminary data.</text>
</comment>
<evidence type="ECO:0000313" key="2">
    <source>
        <dbReference type="EMBL" id="EEW37664.1"/>
    </source>
</evidence>
<dbReference type="Proteomes" id="UP000005926">
    <property type="component" value="Unassembled WGS sequence"/>
</dbReference>
<dbReference type="eggNOG" id="ENOG502ZBT9">
    <property type="taxonomic scope" value="Bacteria"/>
</dbReference>
<dbReference type="EMBL" id="ACKZ01000013">
    <property type="protein sequence ID" value="EEW37664.1"/>
    <property type="molecule type" value="Genomic_DNA"/>
</dbReference>
<sequence>MSQHVSYGNCRVGVPGSHLAITGARFNLAPMSDDFIDIILGAIRQVDLSNVWAKTDHTSTIYRGGSVEVFDALKACFIGSYRPGVHCSLEATLSKGCPGDVDEDTPLSFDGSRINEDRSQATHFPVIGKFAVYPMGSDNYMKTIEKVVNLGIDQGTITGTGHYVTFLGGDVHEVFDYLEQVFKILEQDVSHFVIQVTLLCNVPGGEIDE</sequence>
<dbReference type="Gene3D" id="3.30.70.930">
    <property type="match status" value="2"/>
</dbReference>
<dbReference type="RefSeq" id="WP_005605861.1">
    <property type="nucleotide sequence ID" value="NZ_CP102283.1"/>
</dbReference>
<proteinExistence type="predicted"/>
<organism evidence="2 3">
    <name type="scientific">Granulicatella adiacens ATCC 49175</name>
    <dbReference type="NCBI Taxonomy" id="638301"/>
    <lineage>
        <taxon>Bacteria</taxon>
        <taxon>Bacillati</taxon>
        <taxon>Bacillota</taxon>
        <taxon>Bacilli</taxon>
        <taxon>Lactobacillales</taxon>
        <taxon>Carnobacteriaceae</taxon>
        <taxon>Granulicatella</taxon>
    </lineage>
</organism>
<dbReference type="HOGENOM" id="CLU_083008_1_0_9"/>
<dbReference type="GeneID" id="78413040"/>
<evidence type="ECO:0000313" key="3">
    <source>
        <dbReference type="Proteomes" id="UP000005926"/>
    </source>
</evidence>
<dbReference type="AlphaFoldDB" id="C8NFD5"/>
<dbReference type="InterPro" id="IPR011522">
    <property type="entry name" value="Thiamin/HMP-bd_put_YkoF"/>
</dbReference>
<feature type="domain" description="Thiamin/hydroxymethyl pyrimidine-binding YkoF putative" evidence="1">
    <location>
        <begin position="129"/>
        <end position="204"/>
    </location>
</feature>